<dbReference type="InterPro" id="IPR017452">
    <property type="entry name" value="GPCR_Rhodpsn_7TM"/>
</dbReference>
<evidence type="ECO:0000259" key="12">
    <source>
        <dbReference type="PROSITE" id="PS50262"/>
    </source>
</evidence>
<organism evidence="13 14">
    <name type="scientific">Stichopus japonicus</name>
    <name type="common">Sea cucumber</name>
    <dbReference type="NCBI Taxonomy" id="307972"/>
    <lineage>
        <taxon>Eukaryota</taxon>
        <taxon>Metazoa</taxon>
        <taxon>Echinodermata</taxon>
        <taxon>Eleutherozoa</taxon>
        <taxon>Echinozoa</taxon>
        <taxon>Holothuroidea</taxon>
        <taxon>Aspidochirotacea</taxon>
        <taxon>Aspidochirotida</taxon>
        <taxon>Stichopodidae</taxon>
        <taxon>Apostichopus</taxon>
    </lineage>
</organism>
<protein>
    <submittedName>
        <fullName evidence="13">Putative 5-hydroxytryptamine receptor 1A-like</fullName>
    </submittedName>
</protein>
<keyword evidence="6 11" id="KW-0472">Membrane</keyword>
<evidence type="ECO:0000256" key="11">
    <source>
        <dbReference type="SAM" id="Phobius"/>
    </source>
</evidence>
<feature type="transmembrane region" description="Helical" evidence="11">
    <location>
        <begin position="243"/>
        <end position="265"/>
    </location>
</feature>
<evidence type="ECO:0000256" key="6">
    <source>
        <dbReference type="ARBA" id="ARBA00023136"/>
    </source>
</evidence>
<dbReference type="Proteomes" id="UP000230750">
    <property type="component" value="Unassembled WGS sequence"/>
</dbReference>
<keyword evidence="5" id="KW-0297">G-protein coupled receptor</keyword>
<keyword evidence="14" id="KW-1185">Reference proteome</keyword>
<keyword evidence="2" id="KW-1003">Cell membrane</keyword>
<evidence type="ECO:0000256" key="4">
    <source>
        <dbReference type="ARBA" id="ARBA00022989"/>
    </source>
</evidence>
<reference evidence="13 14" key="1">
    <citation type="journal article" date="2017" name="PLoS Biol.">
        <title>The sea cucumber genome provides insights into morphological evolution and visceral regeneration.</title>
        <authorList>
            <person name="Zhang X."/>
            <person name="Sun L."/>
            <person name="Yuan J."/>
            <person name="Sun Y."/>
            <person name="Gao Y."/>
            <person name="Zhang L."/>
            <person name="Li S."/>
            <person name="Dai H."/>
            <person name="Hamel J.F."/>
            <person name="Liu C."/>
            <person name="Yu Y."/>
            <person name="Liu S."/>
            <person name="Lin W."/>
            <person name="Guo K."/>
            <person name="Jin S."/>
            <person name="Xu P."/>
            <person name="Storey K.B."/>
            <person name="Huan P."/>
            <person name="Zhang T."/>
            <person name="Zhou Y."/>
            <person name="Zhang J."/>
            <person name="Lin C."/>
            <person name="Li X."/>
            <person name="Xing L."/>
            <person name="Huo D."/>
            <person name="Sun M."/>
            <person name="Wang L."/>
            <person name="Mercier A."/>
            <person name="Li F."/>
            <person name="Yang H."/>
            <person name="Xiang J."/>
        </authorList>
    </citation>
    <scope>NUCLEOTIDE SEQUENCE [LARGE SCALE GENOMIC DNA]</scope>
    <source>
        <strain evidence="13">Shaxun</strain>
        <tissue evidence="13">Muscle</tissue>
    </source>
</reference>
<comment type="subcellular location">
    <subcellularLocation>
        <location evidence="1">Cell membrane</location>
        <topology evidence="1">Multi-pass membrane protein</topology>
    </subcellularLocation>
</comment>
<dbReference type="Pfam" id="PF00001">
    <property type="entry name" value="7tm_1"/>
    <property type="match status" value="1"/>
</dbReference>
<name>A0A2G8JZG0_STIJA</name>
<dbReference type="InterPro" id="IPR000276">
    <property type="entry name" value="GPCR_Rhodpsn"/>
</dbReference>
<keyword evidence="8 13" id="KW-0675">Receptor</keyword>
<evidence type="ECO:0000256" key="7">
    <source>
        <dbReference type="ARBA" id="ARBA00023157"/>
    </source>
</evidence>
<gene>
    <name evidence="13" type="ORF">BSL78_22050</name>
</gene>
<keyword evidence="9" id="KW-0807">Transducer</keyword>
<keyword evidence="4 11" id="KW-1133">Transmembrane helix</keyword>
<feature type="compositionally biased region" description="Polar residues" evidence="10">
    <location>
        <begin position="165"/>
        <end position="178"/>
    </location>
</feature>
<dbReference type="SUPFAM" id="SSF81321">
    <property type="entry name" value="Family A G protein-coupled receptor-like"/>
    <property type="match status" value="1"/>
</dbReference>
<evidence type="ECO:0000313" key="13">
    <source>
        <dbReference type="EMBL" id="PIK41099.1"/>
    </source>
</evidence>
<evidence type="ECO:0000313" key="14">
    <source>
        <dbReference type="Proteomes" id="UP000230750"/>
    </source>
</evidence>
<feature type="domain" description="G-protein coupled receptors family 1 profile" evidence="12">
    <location>
        <begin position="1"/>
        <end position="262"/>
    </location>
</feature>
<evidence type="ECO:0000256" key="5">
    <source>
        <dbReference type="ARBA" id="ARBA00023040"/>
    </source>
</evidence>
<dbReference type="STRING" id="307972.A0A2G8JZG0"/>
<dbReference type="OrthoDB" id="10010417at2759"/>
<sequence length="289" mass="32834">MEFVVYALNLTVVPIDGFKSYYFCVVNKDHSLAKLGTFVAFYIPGSLIIVLYVLLTRATLRLGRVHTEQRNINRKGKEMMTKSNGTRITETGKGRIEKPCGAKIPITEAGKGIWVEEPPTGTKTLIAETGAVRMEHQMEMTNVKHRMITSIQIEKEQQHEKDLKNGNSTESGNKNIGNENRKTEREDKITRRKRLMPAGVTRERKVVVVIAVVLTMFLVCWLPFALTLAIISVCESCPDSNGLFSFFQWLTWSNSALNPIIYTIFNKEFRSSIRKIVRGRCCMHTTGDW</sequence>
<dbReference type="EMBL" id="MRZV01001053">
    <property type="protein sequence ID" value="PIK41099.1"/>
    <property type="molecule type" value="Genomic_DNA"/>
</dbReference>
<feature type="compositionally biased region" description="Basic and acidic residues" evidence="10">
    <location>
        <begin position="155"/>
        <end position="164"/>
    </location>
</feature>
<evidence type="ECO:0000256" key="3">
    <source>
        <dbReference type="ARBA" id="ARBA00022692"/>
    </source>
</evidence>
<dbReference type="PANTHER" id="PTHR24248">
    <property type="entry name" value="ADRENERGIC RECEPTOR-RELATED G-PROTEIN COUPLED RECEPTOR"/>
    <property type="match status" value="1"/>
</dbReference>
<feature type="transmembrane region" description="Helical" evidence="11">
    <location>
        <begin position="35"/>
        <end position="55"/>
    </location>
</feature>
<evidence type="ECO:0000256" key="8">
    <source>
        <dbReference type="ARBA" id="ARBA00023170"/>
    </source>
</evidence>
<proteinExistence type="predicted"/>
<feature type="region of interest" description="Disordered" evidence="10">
    <location>
        <begin position="155"/>
        <end position="190"/>
    </location>
</feature>
<dbReference type="AlphaFoldDB" id="A0A2G8JZG0"/>
<comment type="caution">
    <text evidence="13">The sequence shown here is derived from an EMBL/GenBank/DDBJ whole genome shotgun (WGS) entry which is preliminary data.</text>
</comment>
<dbReference type="Gene3D" id="1.20.1070.10">
    <property type="entry name" value="Rhodopsin 7-helix transmembrane proteins"/>
    <property type="match status" value="1"/>
</dbReference>
<evidence type="ECO:0000256" key="9">
    <source>
        <dbReference type="ARBA" id="ARBA00023224"/>
    </source>
</evidence>
<dbReference type="PROSITE" id="PS50262">
    <property type="entry name" value="G_PROTEIN_RECEP_F1_2"/>
    <property type="match status" value="1"/>
</dbReference>
<keyword evidence="7" id="KW-1015">Disulfide bond</keyword>
<feature type="transmembrane region" description="Helical" evidence="11">
    <location>
        <begin position="206"/>
        <end position="231"/>
    </location>
</feature>
<dbReference type="GO" id="GO:0004930">
    <property type="term" value="F:G protein-coupled receptor activity"/>
    <property type="evidence" value="ECO:0007669"/>
    <property type="project" value="UniProtKB-KW"/>
</dbReference>
<accession>A0A2G8JZG0</accession>
<evidence type="ECO:0000256" key="2">
    <source>
        <dbReference type="ARBA" id="ARBA00022475"/>
    </source>
</evidence>
<keyword evidence="3 11" id="KW-0812">Transmembrane</keyword>
<evidence type="ECO:0000256" key="1">
    <source>
        <dbReference type="ARBA" id="ARBA00004651"/>
    </source>
</evidence>
<dbReference type="PRINTS" id="PR00237">
    <property type="entry name" value="GPCRRHODOPSN"/>
</dbReference>
<dbReference type="PANTHER" id="PTHR24248:SF125">
    <property type="entry name" value="DOPAMINE D2-LIKE RECEPTOR"/>
    <property type="match status" value="1"/>
</dbReference>
<evidence type="ECO:0000256" key="10">
    <source>
        <dbReference type="SAM" id="MobiDB-lite"/>
    </source>
</evidence>
<dbReference type="GO" id="GO:0005886">
    <property type="term" value="C:plasma membrane"/>
    <property type="evidence" value="ECO:0007669"/>
    <property type="project" value="UniProtKB-SubCell"/>
</dbReference>
<feature type="compositionally biased region" description="Basic and acidic residues" evidence="10">
    <location>
        <begin position="179"/>
        <end position="189"/>
    </location>
</feature>